<reference evidence="2 3" key="2">
    <citation type="submission" date="2013-02" db="EMBL/GenBank/DDBJ databases">
        <title>The Genome Sequence of Plasmodium falciparum NF135/5.C10.</title>
        <authorList>
            <consortium name="The Broad Institute Genome Sequencing Platform"/>
            <consortium name="The Broad Institute Genome Sequencing Center for Infectious Disease"/>
            <person name="Neafsey D."/>
            <person name="Cheeseman I."/>
            <person name="Volkman S."/>
            <person name="Adams J."/>
            <person name="Walker B."/>
            <person name="Young S.K."/>
            <person name="Zeng Q."/>
            <person name="Gargeya S."/>
            <person name="Fitzgerald M."/>
            <person name="Haas B."/>
            <person name="Abouelleil A."/>
            <person name="Alvarado L."/>
            <person name="Arachchi H.M."/>
            <person name="Berlin A.M."/>
            <person name="Chapman S.B."/>
            <person name="Dewar J."/>
            <person name="Goldberg J."/>
            <person name="Griggs A."/>
            <person name="Gujja S."/>
            <person name="Hansen M."/>
            <person name="Howarth C."/>
            <person name="Imamovic A."/>
            <person name="Larimer J."/>
            <person name="McCowan C."/>
            <person name="Murphy C."/>
            <person name="Neiman D."/>
            <person name="Pearson M."/>
            <person name="Priest M."/>
            <person name="Roberts A."/>
            <person name="Saif S."/>
            <person name="Shea T."/>
            <person name="Sisk P."/>
            <person name="Sykes S."/>
            <person name="Wortman J."/>
            <person name="Nusbaum C."/>
            <person name="Birren B."/>
        </authorList>
    </citation>
    <scope>NUCLEOTIDE SEQUENCE [LARGE SCALE GENOMIC DNA]</scope>
    <source>
        <strain evidence="2 3">NF135/5.C10</strain>
    </source>
</reference>
<proteinExistence type="predicted"/>
<organism evidence="2 3">
    <name type="scientific">Plasmodium falciparum NF135/5.C10</name>
    <dbReference type="NCBI Taxonomy" id="1036726"/>
    <lineage>
        <taxon>Eukaryota</taxon>
        <taxon>Sar</taxon>
        <taxon>Alveolata</taxon>
        <taxon>Apicomplexa</taxon>
        <taxon>Aconoidasida</taxon>
        <taxon>Haemosporida</taxon>
        <taxon>Plasmodiidae</taxon>
        <taxon>Plasmodium</taxon>
        <taxon>Plasmodium (Laverania)</taxon>
    </lineage>
</organism>
<evidence type="ECO:0000313" key="3">
    <source>
        <dbReference type="Proteomes" id="UP000019114"/>
    </source>
</evidence>
<sequence>MNSFLNKSNFSLSELDINHSQQSEHNINHYKIYCSELKLENESLKKIVHKLKIKNNKLSKNMEYLLNDLIQTEGINEENVQIHKNTINNEHIPYMENTHTTNVYYNNHKDDNFMEETEKKYSYQETVDILERHIKNKEIVTTDNIKLDIIKNNDIKGNHINDDIIKGNNINDANIKKGFNCQTGNIISPDKKDFNCQTENIILPDKKDFNCQTDNIILPDKKDFNCQTGNIISPDTNTNKYLNKEINTDEKIVYDQKVDTKDEISFMNSSVNTEEINRTEKSVNTHIENINMEQKNITHDFIQTDEINCYIKCTQTNDVQRNDKGVVTNMCGVHDFNIKKMMIKNNMLKNKKIQVTPTNMNAYTQTMNTFYNNNNNNNNKKKYIYIYNTNDEYHTDMKYSNKGNRNYSYISSYSSNSYNHIYKKYESSSDAYIIRKGDGKKKKKKNHINNEKAIIKYSERDNMMMSQSNKKKITQIHNEKKRKEKNIYMYNKKNVHSQGGNNSNRDVESLIEILKYSSDSMDYTNKEYDDAKMCDDNFYDDTKLSNIPFRKKKERLLHTHTIKMKNKYVQTSHSFLDDDFFFYNPKDIQDNINHDNDLRILKKKIREYSKDLYHTLILCENCKGFYVDMFLINIFNEYINYYNIIMNNNNNNINRDTINNMDYYLNFDSFVSNPFTNNIYKNKNIGNNLIIEKKITTTRTNTLDPVYCVYNNMNENSQHSKNNNIENYAVHKKHACDKNHICSTHQNNVKEKLSSCYYDKENKTNNNNKKKKIFKMEKYIIKNIPFNIHICTCSYVNLKYKKILIKKDESNKKKKNKLKVKNYMDTNVYKDENNNNNNNNNNVEKTNPYAINNSVCSQIFNFIHNMRKEIRQIKYIIHTILFFKNNDPMKHMLLNNNNLNDISMCLFNYIQNENEINNVNNYVNEINECDDKYKYTQNVYNKKVCVHYISPINVKSSNDDNINSFYNNEKSECNYNVCFDEGKRKNDNNIRDDKINESTDKLNFIHFYNDSNQKKENYFHNYTHEQNDHESSSSQFFGIPKNQTSIYFYKKEKKMINFKEFMKNYEVKNIMIFFICCIFYLNELYIKYNNSLVTNIKPIDDNTKRDIHQGEERTEIYYCKSDKINMNQVDNSNNTNCKDDDKSNNTNCKDAEQSNITNYAEQSNITNCKDAEQSNNTNSSHMNHLNHEVVIPNDKLYMNTYTNNINPFDVSIFKEAEIMIEEYRTCLHENKRMNILHDILCNIILCIKNNYDNIHNVFLLFNDDITKSDILNIKYIYKLIDNYSKIDSYIKHINNSCNEKIRNTENNFKEIISNKEDLINIYKENIKNKIQLIEEKDLIIKDLKLEIHILLKDKEITNNLLNELTEEKNTYFNMYMKYHHEWILNKKEIIMKDDKDEYTYTTNDEHNNHKKINNCINQINKLNDEIILLKNKNKTLLHKRDTNKNTSSSVCSHMSSPSPSRISSNSIFHFKQTDNQNVENADPNIIIDNNNSNTKEKKKNSLTNLILKDKNDKLKNFHIKENITSTIHMKKIYKILFLLKEKIILFIFYIYKKIYKNAYINISYIKQFYTQIINIFINIPRYICSSYIFVKENEINYNMYIKNNKNNKIYLHTNHSHILQLTDDNTSLNKQKINEKKKKNQNIKIKKYSHNKRNLYNHNFLENTSIQSSTSPQKKKKNNNLQRAIGKLSDEDSSSNVSLFFDF</sequence>
<reference evidence="2 3" key="1">
    <citation type="submission" date="2013-02" db="EMBL/GenBank/DDBJ databases">
        <title>The Genome Annotation of Plasmodium falciparum NF135/5.C10.</title>
        <authorList>
            <consortium name="The Broad Institute Genome Sequencing Platform"/>
            <consortium name="The Broad Institute Genome Sequencing Center for Infectious Disease"/>
            <person name="Neafsey D."/>
            <person name="Hoffman S."/>
            <person name="Volkman S."/>
            <person name="Rosenthal P."/>
            <person name="Walker B."/>
            <person name="Young S.K."/>
            <person name="Zeng Q."/>
            <person name="Gargeya S."/>
            <person name="Fitzgerald M."/>
            <person name="Haas B."/>
            <person name="Abouelleil A."/>
            <person name="Allen A.W."/>
            <person name="Alvarado L."/>
            <person name="Arachchi H.M."/>
            <person name="Berlin A.M."/>
            <person name="Chapman S.B."/>
            <person name="Gainer-Dewar J."/>
            <person name="Goldberg J."/>
            <person name="Griggs A."/>
            <person name="Gujja S."/>
            <person name="Hansen M."/>
            <person name="Howarth C."/>
            <person name="Imamovic A."/>
            <person name="Ireland A."/>
            <person name="Larimer J."/>
            <person name="McCowan C."/>
            <person name="Murphy C."/>
            <person name="Pearson M."/>
            <person name="Poon T.W."/>
            <person name="Priest M."/>
            <person name="Roberts A."/>
            <person name="Saif S."/>
            <person name="Shea T."/>
            <person name="Sisk P."/>
            <person name="Sykes S."/>
            <person name="Wortman J."/>
            <person name="Nusbaum C."/>
            <person name="Birren B."/>
        </authorList>
    </citation>
    <scope>NUCLEOTIDE SEQUENCE [LARGE SCALE GENOMIC DNA]</scope>
    <source>
        <strain evidence="2 3">NF135/5.C10</strain>
    </source>
</reference>
<protein>
    <submittedName>
        <fullName evidence="2">Uncharacterized protein</fullName>
    </submittedName>
</protein>
<gene>
    <name evidence="2" type="ORF">PFNF135_04678</name>
</gene>
<dbReference type="Proteomes" id="UP000019114">
    <property type="component" value="Unassembled WGS sequence"/>
</dbReference>
<dbReference type="EMBL" id="KI926064">
    <property type="protein sequence ID" value="ETW41043.1"/>
    <property type="molecule type" value="Genomic_DNA"/>
</dbReference>
<feature type="coiled-coil region" evidence="1">
    <location>
        <begin position="1412"/>
        <end position="1439"/>
    </location>
</feature>
<dbReference type="OrthoDB" id="378010at2759"/>
<accession>W4IBF9</accession>
<name>W4IBF9_PLAFA</name>
<evidence type="ECO:0000313" key="2">
    <source>
        <dbReference type="EMBL" id="ETW41043.1"/>
    </source>
</evidence>
<keyword evidence="1" id="KW-0175">Coiled coil</keyword>
<feature type="coiled-coil region" evidence="1">
    <location>
        <begin position="34"/>
        <end position="61"/>
    </location>
</feature>
<evidence type="ECO:0000256" key="1">
    <source>
        <dbReference type="SAM" id="Coils"/>
    </source>
</evidence>